<protein>
    <submittedName>
        <fullName evidence="2">Aminoglycoside phosphotransferase (APT) family kinase protein</fullName>
    </submittedName>
</protein>
<dbReference type="PANTHER" id="PTHR21310">
    <property type="entry name" value="AMINOGLYCOSIDE PHOSPHOTRANSFERASE-RELATED-RELATED"/>
    <property type="match status" value="1"/>
</dbReference>
<reference evidence="2" key="1">
    <citation type="submission" date="2020-10" db="EMBL/GenBank/DDBJ databases">
        <title>Sequencing the genomes of 1000 actinobacteria strains.</title>
        <authorList>
            <person name="Klenk H.-P."/>
        </authorList>
    </citation>
    <scope>NUCLEOTIDE SEQUENCE</scope>
    <source>
        <strain evidence="2">DSM 45354</strain>
    </source>
</reference>
<evidence type="ECO:0000313" key="3">
    <source>
        <dbReference type="Proteomes" id="UP000638648"/>
    </source>
</evidence>
<dbReference type="InterPro" id="IPR011009">
    <property type="entry name" value="Kinase-like_dom_sf"/>
</dbReference>
<gene>
    <name evidence="2" type="ORF">HEB94_009471</name>
</gene>
<evidence type="ECO:0000313" key="2">
    <source>
        <dbReference type="EMBL" id="MBE1612623.1"/>
    </source>
</evidence>
<dbReference type="SUPFAM" id="SSF56112">
    <property type="entry name" value="Protein kinase-like (PK-like)"/>
    <property type="match status" value="1"/>
</dbReference>
<dbReference type="Pfam" id="PF01636">
    <property type="entry name" value="APH"/>
    <property type="match status" value="1"/>
</dbReference>
<dbReference type="Gene3D" id="3.90.1200.10">
    <property type="match status" value="1"/>
</dbReference>
<dbReference type="RefSeq" id="WP_192755636.1">
    <property type="nucleotide sequence ID" value="NZ_BAABJL010000110.1"/>
</dbReference>
<proteinExistence type="predicted"/>
<evidence type="ECO:0000259" key="1">
    <source>
        <dbReference type="Pfam" id="PF01636"/>
    </source>
</evidence>
<dbReference type="AlphaFoldDB" id="A0A927N7W0"/>
<dbReference type="InterPro" id="IPR002575">
    <property type="entry name" value="Aminoglycoside_PTrfase"/>
</dbReference>
<feature type="domain" description="Aminoglycoside phosphotransferase" evidence="1">
    <location>
        <begin position="14"/>
        <end position="205"/>
    </location>
</feature>
<dbReference type="GO" id="GO:0016301">
    <property type="term" value="F:kinase activity"/>
    <property type="evidence" value="ECO:0007669"/>
    <property type="project" value="UniProtKB-KW"/>
</dbReference>
<keyword evidence="2" id="KW-0418">Kinase</keyword>
<name>A0A927N7W0_9ACTN</name>
<dbReference type="InterPro" id="IPR051678">
    <property type="entry name" value="AGP_Transferase"/>
</dbReference>
<dbReference type="EMBL" id="JADBEM010000001">
    <property type="protein sequence ID" value="MBE1612623.1"/>
    <property type="molecule type" value="Genomic_DNA"/>
</dbReference>
<sequence length="260" mass="28218">MDRLTIVAGAQVFDVVLRRMANDPWATWIIDRETAALTLLANHDLPVPRLLAADHTGDQAGVTCLLMTALPGEPLLASPDLADCLYQTARVLVRVHDLAPAGLTATDPYGLDEQADHAWIGDPALRRAVAEAAALPTSPSAPRLVHGDFHQLNILWSNQKISGIVDWTYTGAGFREIDVGHCRLMLAALFSTDAAEDFLRMYEAEAGVRIDPRADIRALLDFGPSWATFIPQLVAGRAPTDPQGMPARVVNVLHAALRRL</sequence>
<accession>A0A927N7W0</accession>
<comment type="caution">
    <text evidence="2">The sequence shown here is derived from an EMBL/GenBank/DDBJ whole genome shotgun (WGS) entry which is preliminary data.</text>
</comment>
<keyword evidence="3" id="KW-1185">Reference proteome</keyword>
<organism evidence="2 3">
    <name type="scientific">Actinopolymorpha pittospori</name>
    <dbReference type="NCBI Taxonomy" id="648752"/>
    <lineage>
        <taxon>Bacteria</taxon>
        <taxon>Bacillati</taxon>
        <taxon>Actinomycetota</taxon>
        <taxon>Actinomycetes</taxon>
        <taxon>Propionibacteriales</taxon>
        <taxon>Actinopolymorphaceae</taxon>
        <taxon>Actinopolymorpha</taxon>
    </lineage>
</organism>
<dbReference type="Proteomes" id="UP000638648">
    <property type="component" value="Unassembled WGS sequence"/>
</dbReference>
<keyword evidence="2" id="KW-0808">Transferase</keyword>